<evidence type="ECO:0000256" key="1">
    <source>
        <dbReference type="ARBA" id="ARBA00000185"/>
    </source>
</evidence>
<comment type="catalytic activity">
    <reaction evidence="1 7">
        <text>ATP-dependent breakage, passage and rejoining of double-stranded DNA.</text>
        <dbReference type="EC" id="5.6.2.2"/>
    </reaction>
</comment>
<comment type="cofactor">
    <cofactor evidence="2">
        <name>Mg(2+)</name>
        <dbReference type="ChEBI" id="CHEBI:18420"/>
    </cofactor>
</comment>
<evidence type="ECO:0000256" key="6">
    <source>
        <dbReference type="ARBA" id="ARBA00023235"/>
    </source>
</evidence>
<feature type="compositionally biased region" description="Polar residues" evidence="8">
    <location>
        <begin position="1"/>
        <end position="14"/>
    </location>
</feature>
<dbReference type="PRINTS" id="PR00418">
    <property type="entry name" value="TPI2FAMILY"/>
</dbReference>
<dbReference type="SMART" id="SM00433">
    <property type="entry name" value="TOP2c"/>
    <property type="match status" value="1"/>
</dbReference>
<dbReference type="Pfam" id="PF00204">
    <property type="entry name" value="DNA_gyraseB"/>
    <property type="match status" value="1"/>
</dbReference>
<comment type="similarity">
    <text evidence="7">Belongs to the type II topoisomerase family.</text>
</comment>
<dbReference type="AlphaFoldDB" id="A0ABC9FZI7"/>
<dbReference type="GO" id="GO:0003677">
    <property type="term" value="F:DNA binding"/>
    <property type="evidence" value="ECO:0007669"/>
    <property type="project" value="UniProtKB-UniRule"/>
</dbReference>
<gene>
    <name evidence="10" type="ORF">URODEC1_LOCUS110146</name>
</gene>
<accession>A0ABC9FZI7</accession>
<feature type="region of interest" description="Disordered" evidence="8">
    <location>
        <begin position="1"/>
        <end position="31"/>
    </location>
</feature>
<protein>
    <recommendedName>
        <fullName evidence="7">DNA topoisomerase 2</fullName>
        <ecNumber evidence="7">5.6.2.2</ecNumber>
    </recommendedName>
</protein>
<evidence type="ECO:0000256" key="2">
    <source>
        <dbReference type="ARBA" id="ARBA00001946"/>
    </source>
</evidence>
<evidence type="ECO:0000259" key="9">
    <source>
        <dbReference type="Pfam" id="PF00204"/>
    </source>
</evidence>
<evidence type="ECO:0000256" key="4">
    <source>
        <dbReference type="ARBA" id="ARBA00023029"/>
    </source>
</evidence>
<evidence type="ECO:0000313" key="11">
    <source>
        <dbReference type="Proteomes" id="UP001497457"/>
    </source>
</evidence>
<keyword evidence="4 7" id="KW-0799">Topoisomerase</keyword>
<dbReference type="EMBL" id="OZ075117">
    <property type="protein sequence ID" value="CAL5083779.1"/>
    <property type="molecule type" value="Genomic_DNA"/>
</dbReference>
<comment type="function">
    <text evidence="7">Control of topological states of DNA by transient breakage and subsequent rejoining of DNA strands. Topoisomerase II makes double-strand breaks.</text>
</comment>
<evidence type="ECO:0000256" key="8">
    <source>
        <dbReference type="SAM" id="MobiDB-lite"/>
    </source>
</evidence>
<keyword evidence="7" id="KW-0067">ATP-binding</keyword>
<dbReference type="GO" id="GO:0003918">
    <property type="term" value="F:DNA topoisomerase type II (double strand cut, ATP-hydrolyzing) activity"/>
    <property type="evidence" value="ECO:0007669"/>
    <property type="project" value="UniProtKB-UniRule"/>
</dbReference>
<dbReference type="GO" id="GO:0005524">
    <property type="term" value="F:ATP binding"/>
    <property type="evidence" value="ECO:0007669"/>
    <property type="project" value="UniProtKB-UniRule"/>
</dbReference>
<keyword evidence="6 7" id="KW-0413">Isomerase</keyword>
<dbReference type="InterPro" id="IPR014721">
    <property type="entry name" value="Ribsml_uS5_D2-typ_fold_subgr"/>
</dbReference>
<keyword evidence="5 7" id="KW-0238">DNA-binding</keyword>
<keyword evidence="11" id="KW-1185">Reference proteome</keyword>
<evidence type="ECO:0000256" key="5">
    <source>
        <dbReference type="ARBA" id="ARBA00023125"/>
    </source>
</evidence>
<dbReference type="PANTHER" id="PTHR10169">
    <property type="entry name" value="DNA TOPOISOMERASE/GYRASE"/>
    <property type="match status" value="1"/>
</dbReference>
<evidence type="ECO:0000313" key="10">
    <source>
        <dbReference type="EMBL" id="CAL5083779.1"/>
    </source>
</evidence>
<dbReference type="Proteomes" id="UP001497457">
    <property type="component" value="Chromosome 7b"/>
</dbReference>
<sequence>MSATKIDLESSSAHNPAATGGGKTPRERSLLQPQDYVGSVEKCTREIWVCEGNSLRRRVVTYVPGLYKIFDEVLSYAADNKQRDPSMDSLRVQVDADECRISIYYNGQGVPIELRPDEGIYEPEMIFGHLSNYEEITGVKLANLFSTEFIIETVDSHLEKKYKQIFSGNMGKKSEPRITVCLQGVNWTKIIFKPDLAKFHMTHLDEDAIALIRKRVVDVASFLGTTVQVVFNGQRIQGLKNFPDYVLCYISSASIERDERLPRICQWVNDKLEVCVTRSEGTFQQVSFVNKFATNEGGTHVDYVANQIATCIAKFCSKHFEVEETEVKKHLGVFVNAFMENPTFDSPTRDALITPQESFGPRCELSDHHFVKSGM</sequence>
<feature type="domain" description="DNA topoisomerase type IIA subunit B" evidence="9">
    <location>
        <begin position="269"/>
        <end position="356"/>
    </location>
</feature>
<evidence type="ECO:0000256" key="7">
    <source>
        <dbReference type="RuleBase" id="RU362094"/>
    </source>
</evidence>
<dbReference type="Gene3D" id="3.30.230.10">
    <property type="match status" value="1"/>
</dbReference>
<evidence type="ECO:0000256" key="3">
    <source>
        <dbReference type="ARBA" id="ARBA00011738"/>
    </source>
</evidence>
<dbReference type="Gene3D" id="3.30.565.10">
    <property type="entry name" value="Histidine kinase-like ATPase, C-terminal domain"/>
    <property type="match status" value="1"/>
</dbReference>
<name>A0ABC9FZI7_9POAL</name>
<dbReference type="InterPro" id="IPR013506">
    <property type="entry name" value="Topo_IIA_bsu_dom2"/>
</dbReference>
<dbReference type="GO" id="GO:0006265">
    <property type="term" value="P:DNA topological change"/>
    <property type="evidence" value="ECO:0007669"/>
    <property type="project" value="UniProtKB-UniRule"/>
</dbReference>
<dbReference type="InterPro" id="IPR001241">
    <property type="entry name" value="Topo_IIA"/>
</dbReference>
<organism evidence="10 11">
    <name type="scientific">Urochloa decumbens</name>
    <dbReference type="NCBI Taxonomy" id="240449"/>
    <lineage>
        <taxon>Eukaryota</taxon>
        <taxon>Viridiplantae</taxon>
        <taxon>Streptophyta</taxon>
        <taxon>Embryophyta</taxon>
        <taxon>Tracheophyta</taxon>
        <taxon>Spermatophyta</taxon>
        <taxon>Magnoliopsida</taxon>
        <taxon>Liliopsida</taxon>
        <taxon>Poales</taxon>
        <taxon>Poaceae</taxon>
        <taxon>PACMAD clade</taxon>
        <taxon>Panicoideae</taxon>
        <taxon>Panicodae</taxon>
        <taxon>Paniceae</taxon>
        <taxon>Melinidinae</taxon>
        <taxon>Urochloa</taxon>
    </lineage>
</organism>
<keyword evidence="7" id="KW-0547">Nucleotide-binding</keyword>
<dbReference type="PANTHER" id="PTHR10169:SF38">
    <property type="entry name" value="DNA TOPOISOMERASE 2"/>
    <property type="match status" value="1"/>
</dbReference>
<comment type="subunit">
    <text evidence="3 7">Homodimer.</text>
</comment>
<dbReference type="EC" id="5.6.2.2" evidence="7"/>
<dbReference type="SUPFAM" id="SSF55874">
    <property type="entry name" value="ATPase domain of HSP90 chaperone/DNA topoisomerase II/histidine kinase"/>
    <property type="match status" value="1"/>
</dbReference>
<dbReference type="InterPro" id="IPR020568">
    <property type="entry name" value="Ribosomal_Su5_D2-typ_SF"/>
</dbReference>
<reference evidence="10" key="1">
    <citation type="submission" date="2024-10" db="EMBL/GenBank/DDBJ databases">
        <authorList>
            <person name="Ryan C."/>
        </authorList>
    </citation>
    <scope>NUCLEOTIDE SEQUENCE [LARGE SCALE GENOMIC DNA]</scope>
</reference>
<proteinExistence type="inferred from homology"/>
<dbReference type="SUPFAM" id="SSF54211">
    <property type="entry name" value="Ribosomal protein S5 domain 2-like"/>
    <property type="match status" value="1"/>
</dbReference>
<dbReference type="InterPro" id="IPR036890">
    <property type="entry name" value="HATPase_C_sf"/>
</dbReference>
<dbReference type="InterPro" id="IPR050634">
    <property type="entry name" value="DNA_Topoisomerase_II"/>
</dbReference>